<name>A0AAV4G6P5_9GAST</name>
<evidence type="ECO:0000256" key="1">
    <source>
        <dbReference type="SAM" id="MobiDB-lite"/>
    </source>
</evidence>
<dbReference type="AlphaFoldDB" id="A0AAV4G6P5"/>
<comment type="caution">
    <text evidence="2">The sequence shown here is derived from an EMBL/GenBank/DDBJ whole genome shotgun (WGS) entry which is preliminary data.</text>
</comment>
<keyword evidence="3" id="KW-1185">Reference proteome</keyword>
<dbReference type="Proteomes" id="UP000762676">
    <property type="component" value="Unassembled WGS sequence"/>
</dbReference>
<feature type="compositionally biased region" description="Polar residues" evidence="1">
    <location>
        <begin position="74"/>
        <end position="87"/>
    </location>
</feature>
<evidence type="ECO:0000313" key="3">
    <source>
        <dbReference type="Proteomes" id="UP000762676"/>
    </source>
</evidence>
<organism evidence="2 3">
    <name type="scientific">Elysia marginata</name>
    <dbReference type="NCBI Taxonomy" id="1093978"/>
    <lineage>
        <taxon>Eukaryota</taxon>
        <taxon>Metazoa</taxon>
        <taxon>Spiralia</taxon>
        <taxon>Lophotrochozoa</taxon>
        <taxon>Mollusca</taxon>
        <taxon>Gastropoda</taxon>
        <taxon>Heterobranchia</taxon>
        <taxon>Euthyneura</taxon>
        <taxon>Panpulmonata</taxon>
        <taxon>Sacoglossa</taxon>
        <taxon>Placobranchoidea</taxon>
        <taxon>Plakobranchidae</taxon>
        <taxon>Elysia</taxon>
    </lineage>
</organism>
<dbReference type="EMBL" id="BMAT01004782">
    <property type="protein sequence ID" value="GFR80361.1"/>
    <property type="molecule type" value="Genomic_DNA"/>
</dbReference>
<evidence type="ECO:0000313" key="2">
    <source>
        <dbReference type="EMBL" id="GFR80361.1"/>
    </source>
</evidence>
<proteinExistence type="predicted"/>
<accession>A0AAV4G6P5</accession>
<gene>
    <name evidence="2" type="ORF">ElyMa_002312600</name>
</gene>
<reference evidence="2 3" key="1">
    <citation type="journal article" date="2021" name="Elife">
        <title>Chloroplast acquisition without the gene transfer in kleptoplastic sea slugs, Plakobranchus ocellatus.</title>
        <authorList>
            <person name="Maeda T."/>
            <person name="Takahashi S."/>
            <person name="Yoshida T."/>
            <person name="Shimamura S."/>
            <person name="Takaki Y."/>
            <person name="Nagai Y."/>
            <person name="Toyoda A."/>
            <person name="Suzuki Y."/>
            <person name="Arimoto A."/>
            <person name="Ishii H."/>
            <person name="Satoh N."/>
            <person name="Nishiyama T."/>
            <person name="Hasebe M."/>
            <person name="Maruyama T."/>
            <person name="Minagawa J."/>
            <person name="Obokata J."/>
            <person name="Shigenobu S."/>
        </authorList>
    </citation>
    <scope>NUCLEOTIDE SEQUENCE [LARGE SCALE GENOMIC DNA]</scope>
</reference>
<sequence length="153" mass="15322">MADSLLVKETHVSLSAPANGENVSIVCIDRPRSGKENVSKSAKAAATGGPGEVSSSPIHSTNKDVNGVPGSGSTGDISPSLVVTTSPPIAGTMDKSSLEGATAALDCSSFPSGGQTQASSDSVQPQGNTELEEIDVDATDIVPVSLRNSDLSL</sequence>
<feature type="compositionally biased region" description="Polar residues" evidence="1">
    <location>
        <begin position="109"/>
        <end position="129"/>
    </location>
</feature>
<feature type="region of interest" description="Disordered" evidence="1">
    <location>
        <begin position="30"/>
        <end position="136"/>
    </location>
</feature>
<protein>
    <submittedName>
        <fullName evidence="2">Uncharacterized protein</fullName>
    </submittedName>
</protein>
<feature type="compositionally biased region" description="Polar residues" evidence="1">
    <location>
        <begin position="53"/>
        <end position="64"/>
    </location>
</feature>